<keyword evidence="3" id="KW-1133">Transmembrane helix</keyword>
<keyword evidence="2" id="KW-0812">Transmembrane</keyword>
<dbReference type="OrthoDB" id="8666821at2"/>
<keyword evidence="8" id="KW-1185">Reference proteome</keyword>
<feature type="domain" description="TonB C-terminal" evidence="6">
    <location>
        <begin position="31"/>
        <end position="128"/>
    </location>
</feature>
<comment type="subcellular location">
    <subcellularLocation>
        <location evidence="1">Membrane</location>
        <topology evidence="1">Single-pass membrane protein</topology>
    </subcellularLocation>
</comment>
<dbReference type="Gene3D" id="3.30.1150.10">
    <property type="match status" value="1"/>
</dbReference>
<dbReference type="EMBL" id="CP023270">
    <property type="protein sequence ID" value="AVJ28599.1"/>
    <property type="molecule type" value="Genomic_DNA"/>
</dbReference>
<dbReference type="PROSITE" id="PS52015">
    <property type="entry name" value="TONB_CTD"/>
    <property type="match status" value="1"/>
</dbReference>
<evidence type="ECO:0000259" key="6">
    <source>
        <dbReference type="PROSITE" id="PS52015"/>
    </source>
</evidence>
<dbReference type="NCBIfam" id="TIGR01352">
    <property type="entry name" value="tonB_Cterm"/>
    <property type="match status" value="1"/>
</dbReference>
<evidence type="ECO:0000256" key="1">
    <source>
        <dbReference type="ARBA" id="ARBA00004167"/>
    </source>
</evidence>
<dbReference type="InterPro" id="IPR037682">
    <property type="entry name" value="TonB_C"/>
</dbReference>
<dbReference type="Proteomes" id="UP000239477">
    <property type="component" value="Chromosome"/>
</dbReference>
<dbReference type="GO" id="GO:0016020">
    <property type="term" value="C:membrane"/>
    <property type="evidence" value="ECO:0007669"/>
    <property type="project" value="UniProtKB-SubCell"/>
</dbReference>
<dbReference type="InterPro" id="IPR006260">
    <property type="entry name" value="TonB/TolA_C"/>
</dbReference>
<gene>
    <name evidence="7" type="ORF">CLM73_16585</name>
</gene>
<dbReference type="AlphaFoldDB" id="A0A2S0I971"/>
<dbReference type="RefSeq" id="WP_105239379.1">
    <property type="nucleotide sequence ID" value="NZ_CP023270.1"/>
</dbReference>
<reference evidence="7 8" key="1">
    <citation type="submission" date="2017-09" db="EMBL/GenBank/DDBJ databases">
        <title>Genomic, metabolic, and phenotypic characteristics of bacterial isolates from the natural microbiome of the model nematode Caenorhabditis elegans.</title>
        <authorList>
            <person name="Zimmermann J."/>
            <person name="Obeng N."/>
            <person name="Yang W."/>
            <person name="Obeng O."/>
            <person name="Kissoyan K."/>
            <person name="Pees B."/>
            <person name="Dirksen P."/>
            <person name="Hoppner M."/>
            <person name="Franke A."/>
            <person name="Rosenstiel P."/>
            <person name="Leippe M."/>
            <person name="Dierking K."/>
            <person name="Kaleta C."/>
            <person name="Schulenburg H."/>
        </authorList>
    </citation>
    <scope>NUCLEOTIDE SEQUENCE [LARGE SCALE GENOMIC DNA]</scope>
    <source>
        <strain evidence="7 8">MYb73</strain>
    </source>
</reference>
<protein>
    <recommendedName>
        <fullName evidence="6">TonB C-terminal domain-containing protein</fullName>
    </recommendedName>
</protein>
<evidence type="ECO:0000256" key="2">
    <source>
        <dbReference type="ARBA" id="ARBA00022692"/>
    </source>
</evidence>
<dbReference type="Pfam" id="PF03544">
    <property type="entry name" value="TonB_C"/>
    <property type="match status" value="1"/>
</dbReference>
<evidence type="ECO:0000256" key="5">
    <source>
        <dbReference type="SAM" id="SignalP"/>
    </source>
</evidence>
<dbReference type="SUPFAM" id="SSF74653">
    <property type="entry name" value="TolA/TonB C-terminal domain"/>
    <property type="match status" value="1"/>
</dbReference>
<feature type="signal peptide" evidence="5">
    <location>
        <begin position="1"/>
        <end position="23"/>
    </location>
</feature>
<accession>A0A2S0I971</accession>
<dbReference type="GO" id="GO:0055085">
    <property type="term" value="P:transmembrane transport"/>
    <property type="evidence" value="ECO:0007669"/>
    <property type="project" value="InterPro"/>
</dbReference>
<keyword evidence="4" id="KW-0472">Membrane</keyword>
<organism evidence="7 8">
    <name type="scientific">Achromobacter spanius</name>
    <dbReference type="NCBI Taxonomy" id="217203"/>
    <lineage>
        <taxon>Bacteria</taxon>
        <taxon>Pseudomonadati</taxon>
        <taxon>Pseudomonadota</taxon>
        <taxon>Betaproteobacteria</taxon>
        <taxon>Burkholderiales</taxon>
        <taxon>Alcaligenaceae</taxon>
        <taxon>Achromobacter</taxon>
    </lineage>
</organism>
<name>A0A2S0I971_9BURK</name>
<evidence type="ECO:0000256" key="4">
    <source>
        <dbReference type="ARBA" id="ARBA00023136"/>
    </source>
</evidence>
<evidence type="ECO:0000313" key="8">
    <source>
        <dbReference type="Proteomes" id="UP000239477"/>
    </source>
</evidence>
<proteinExistence type="predicted"/>
<evidence type="ECO:0000313" key="7">
    <source>
        <dbReference type="EMBL" id="AVJ28599.1"/>
    </source>
</evidence>
<keyword evidence="5" id="KW-0732">Signal</keyword>
<evidence type="ECO:0000256" key="3">
    <source>
        <dbReference type="ARBA" id="ARBA00022989"/>
    </source>
</evidence>
<feature type="chain" id="PRO_5015448311" description="TonB C-terminal domain-containing protein" evidence="5">
    <location>
        <begin position="24"/>
        <end position="135"/>
    </location>
</feature>
<sequence>MNWRIRAASMAALLLCLAAPASAQSLATQAEWQKAVSQKILRGIGLPAATREMNSPVVLKVRIAILREGTIDTVTLVESSGSAAVDEATLGMIRRNGTVPPFSADMAEDRKDLTLPIRFYFNGDAPPGLPATRTR</sequence>